<evidence type="ECO:0000256" key="1">
    <source>
        <dbReference type="ARBA" id="ARBA00023016"/>
    </source>
</evidence>
<dbReference type="Pfam" id="PF01965">
    <property type="entry name" value="DJ-1_PfpI"/>
    <property type="match status" value="1"/>
</dbReference>
<accession>A0A7S1BDT5</accession>
<feature type="domain" description="DJ-1/PfpI" evidence="4">
    <location>
        <begin position="26"/>
        <end position="227"/>
    </location>
</feature>
<dbReference type="AlphaFoldDB" id="A0A7S1BDT5"/>
<dbReference type="CDD" id="cd03141">
    <property type="entry name" value="GATase1_Hsp31_like"/>
    <property type="match status" value="1"/>
</dbReference>
<dbReference type="EMBL" id="HBFR01015186">
    <property type="protein sequence ID" value="CAD8883886.1"/>
    <property type="molecule type" value="Transcribed_RNA"/>
</dbReference>
<evidence type="ECO:0000256" key="3">
    <source>
        <dbReference type="ARBA" id="ARBA00038493"/>
    </source>
</evidence>
<name>A0A7S1BDT5_9STRA</name>
<dbReference type="Gene3D" id="3.40.50.880">
    <property type="match status" value="1"/>
</dbReference>
<dbReference type="InterPro" id="IPR029062">
    <property type="entry name" value="Class_I_gatase-like"/>
</dbReference>
<comment type="similarity">
    <text evidence="3">Belongs to the peptidase C56 family. HSP31-like subfamily.</text>
</comment>
<keyword evidence="1" id="KW-0346">Stress response</keyword>
<dbReference type="PANTHER" id="PTHR48094">
    <property type="entry name" value="PROTEIN/NUCLEIC ACID DEGLYCASE DJ-1-RELATED"/>
    <property type="match status" value="1"/>
</dbReference>
<evidence type="ECO:0000313" key="5">
    <source>
        <dbReference type="EMBL" id="CAD8883886.1"/>
    </source>
</evidence>
<sequence length="231" mass="24242">MSKKVAIICTSADKLGDHSTGLWLEECAAPYNIFKEQGYDVEILSIRGGAVPVDAGSLAGDFYTAACKKFKEEDTEAWNKLQNTQAIDPATTVAQFDALFFAGGHGTVADFCTPGVLDCPVNSLVEKFYSTGKPLAAVCHGPMCLMEAKRPDGEPLVKGLNVTGFSDAEEVAVGMAGLVPYTPESQMKVLGANVSVADPFTANACRDGNLITGQNPQSSEATANLVVQALG</sequence>
<dbReference type="PANTHER" id="PTHR48094:SF11">
    <property type="entry name" value="GLUTATHIONE-INDEPENDENT GLYOXALASE HSP31-RELATED"/>
    <property type="match status" value="1"/>
</dbReference>
<dbReference type="InterPro" id="IPR050325">
    <property type="entry name" value="Prot/Nucl_acid_deglycase"/>
</dbReference>
<dbReference type="InterPro" id="IPR002818">
    <property type="entry name" value="DJ-1/PfpI"/>
</dbReference>
<protein>
    <recommendedName>
        <fullName evidence="4">DJ-1/PfpI domain-containing protein</fullName>
    </recommendedName>
</protein>
<evidence type="ECO:0000256" key="2">
    <source>
        <dbReference type="ARBA" id="ARBA00023239"/>
    </source>
</evidence>
<evidence type="ECO:0000259" key="4">
    <source>
        <dbReference type="Pfam" id="PF01965"/>
    </source>
</evidence>
<dbReference type="GO" id="GO:0019172">
    <property type="term" value="F:glyoxalase III activity"/>
    <property type="evidence" value="ECO:0007669"/>
    <property type="project" value="TreeGrafter"/>
</dbReference>
<reference evidence="5" key="1">
    <citation type="submission" date="2021-01" db="EMBL/GenBank/DDBJ databases">
        <authorList>
            <person name="Corre E."/>
            <person name="Pelletier E."/>
            <person name="Niang G."/>
            <person name="Scheremetjew M."/>
            <person name="Finn R."/>
            <person name="Kale V."/>
            <person name="Holt S."/>
            <person name="Cochrane G."/>
            <person name="Meng A."/>
            <person name="Brown T."/>
            <person name="Cohen L."/>
        </authorList>
    </citation>
    <scope>NUCLEOTIDE SEQUENCE</scope>
    <source>
        <strain evidence="5">308</strain>
    </source>
</reference>
<proteinExistence type="inferred from homology"/>
<dbReference type="GO" id="GO:0019243">
    <property type="term" value="P:methylglyoxal catabolic process to D-lactate via S-lactoyl-glutathione"/>
    <property type="evidence" value="ECO:0007669"/>
    <property type="project" value="TreeGrafter"/>
</dbReference>
<organism evidence="5">
    <name type="scientific">Corethron hystrix</name>
    <dbReference type="NCBI Taxonomy" id="216773"/>
    <lineage>
        <taxon>Eukaryota</taxon>
        <taxon>Sar</taxon>
        <taxon>Stramenopiles</taxon>
        <taxon>Ochrophyta</taxon>
        <taxon>Bacillariophyta</taxon>
        <taxon>Coscinodiscophyceae</taxon>
        <taxon>Corethrophycidae</taxon>
        <taxon>Corethrales</taxon>
        <taxon>Corethraceae</taxon>
        <taxon>Corethron</taxon>
    </lineage>
</organism>
<dbReference type="SUPFAM" id="SSF52317">
    <property type="entry name" value="Class I glutamine amidotransferase-like"/>
    <property type="match status" value="1"/>
</dbReference>
<dbReference type="GO" id="GO:0005737">
    <property type="term" value="C:cytoplasm"/>
    <property type="evidence" value="ECO:0007669"/>
    <property type="project" value="TreeGrafter"/>
</dbReference>
<gene>
    <name evidence="5" type="ORF">CHYS00102_LOCUS11082</name>
</gene>
<keyword evidence="2" id="KW-0456">Lyase</keyword>